<dbReference type="PANTHER" id="PTHR43280">
    <property type="entry name" value="ARAC-FAMILY TRANSCRIPTIONAL REGULATOR"/>
    <property type="match status" value="1"/>
</dbReference>
<dbReference type="PRINTS" id="PR00032">
    <property type="entry name" value="HTHARAC"/>
</dbReference>
<dbReference type="AlphaFoldDB" id="A0A0N0IVF2"/>
<dbReference type="SUPFAM" id="SSF46689">
    <property type="entry name" value="Homeodomain-like"/>
    <property type="match status" value="1"/>
</dbReference>
<keyword evidence="1" id="KW-0805">Transcription regulation</keyword>
<evidence type="ECO:0000256" key="4">
    <source>
        <dbReference type="SAM" id="Phobius"/>
    </source>
</evidence>
<dbReference type="InterPro" id="IPR011990">
    <property type="entry name" value="TPR-like_helical_dom_sf"/>
</dbReference>
<dbReference type="Pfam" id="PF12833">
    <property type="entry name" value="HTH_18"/>
    <property type="match status" value="1"/>
</dbReference>
<reference evidence="6 7" key="1">
    <citation type="journal article" date="2015" name="Genom Data">
        <title>Draft genome sequence of a multidrug-resistant Chryseobacterium indologenes isolate from Malaysia.</title>
        <authorList>
            <person name="Yu C.Y."/>
            <person name="Ang G.Y."/>
            <person name="Cheng H.J."/>
            <person name="Cheong Y.M."/>
            <person name="Yin W.F."/>
            <person name="Chan K.G."/>
        </authorList>
    </citation>
    <scope>NUCLEOTIDE SEQUENCE [LARGE SCALE GENOMIC DNA]</scope>
    <source>
        <strain evidence="6 7">CI_885</strain>
    </source>
</reference>
<evidence type="ECO:0000313" key="6">
    <source>
        <dbReference type="EMBL" id="KPE50471.1"/>
    </source>
</evidence>
<dbReference type="PROSITE" id="PS01124">
    <property type="entry name" value="HTH_ARAC_FAMILY_2"/>
    <property type="match status" value="1"/>
</dbReference>
<dbReference type="SMART" id="SM00342">
    <property type="entry name" value="HTH_ARAC"/>
    <property type="match status" value="1"/>
</dbReference>
<dbReference type="Proteomes" id="UP000037953">
    <property type="component" value="Unassembled WGS sequence"/>
</dbReference>
<reference evidence="7" key="2">
    <citation type="submission" date="2015-09" db="EMBL/GenBank/DDBJ databases">
        <title>Draft genome sequence of a multidrug-resistant Chryseobacterium indologenes isolate from Malaysia.</title>
        <authorList>
            <person name="Yu C.Y."/>
            <person name="Ang G.Y."/>
            <person name="Chan K.-G."/>
        </authorList>
    </citation>
    <scope>NUCLEOTIDE SEQUENCE [LARGE SCALE GENOMIC DNA]</scope>
    <source>
        <strain evidence="7">CI_885</strain>
    </source>
</reference>
<organism evidence="6 7">
    <name type="scientific">Chryseobacterium indologenes</name>
    <name type="common">Flavobacterium indologenes</name>
    <dbReference type="NCBI Taxonomy" id="253"/>
    <lineage>
        <taxon>Bacteria</taxon>
        <taxon>Pseudomonadati</taxon>
        <taxon>Bacteroidota</taxon>
        <taxon>Flavobacteriia</taxon>
        <taxon>Flavobacteriales</taxon>
        <taxon>Weeksellaceae</taxon>
        <taxon>Chryseobacterium group</taxon>
        <taxon>Chryseobacterium</taxon>
    </lineage>
</organism>
<dbReference type="PANTHER" id="PTHR43280:SF2">
    <property type="entry name" value="HTH-TYPE TRANSCRIPTIONAL REGULATOR EXSA"/>
    <property type="match status" value="1"/>
</dbReference>
<dbReference type="SUPFAM" id="SSF48452">
    <property type="entry name" value="TPR-like"/>
    <property type="match status" value="2"/>
</dbReference>
<sequence length="616" mass="71924">MHANKIFPCFEMKIFEKTEKKYFYLLLLNILIFLLGTSFIQQGDIHSKKTDFEGLQNRISVISKDRKQAFTLTQKYIELAKKDNHTEELITGYGYATTFAPDHEKIKYADSLIIESVKTKDNRYIGMAYASAANANFKNYDYKKALEMAIIANDYLKNDTSKEFAYEGLFTIARLKSKIGDNIEAQKIANEIYEYYKWKKDKKNTADIRASYIYTLNNLIKINSAINNFDQNTPLLKEAYSFIENNQDTAFYLADLISSDAFNEYCQRKYSSAIQKLEKSLRLNNDSDNHLYEKFYLGMSYWKLQQAEKAIPFFQEIIEDYKKTGKISLEFRPAFEFFIDYYKKKGNREKQLIAVDELLQYENRFKEEQNNIAKKLKTDYDEKRLLEEKENLLYDRKKERWSFLGIGALGIIAVTGFFMYQNKKNKTLQPSIQTAAIGAPDHTQPTGKGDNDKEIAAVSEKKEINDAPGIVPEDDIPIVYSPRNQQKNNPAEIDYEVYLPINKYTVKQLLKSLDDFEKSNKYLSPDLRLGTLAEKFNTNDKYLSRIIKVKTGKTFNSYINDLRFAHLESILKSNTDFKERKIKEIARYLGFGTPEFFATAFKEKYGKTPREYFEKS</sequence>
<evidence type="ECO:0000256" key="2">
    <source>
        <dbReference type="ARBA" id="ARBA00023125"/>
    </source>
</evidence>
<dbReference type="GO" id="GO:0003700">
    <property type="term" value="F:DNA-binding transcription factor activity"/>
    <property type="evidence" value="ECO:0007669"/>
    <property type="project" value="InterPro"/>
</dbReference>
<feature type="domain" description="HTH araC/xylS-type" evidence="5">
    <location>
        <begin position="507"/>
        <end position="615"/>
    </location>
</feature>
<dbReference type="InterPro" id="IPR018060">
    <property type="entry name" value="HTH_AraC"/>
</dbReference>
<accession>A0A0N0IVF2</accession>
<evidence type="ECO:0000256" key="1">
    <source>
        <dbReference type="ARBA" id="ARBA00023015"/>
    </source>
</evidence>
<evidence type="ECO:0000259" key="5">
    <source>
        <dbReference type="PROSITE" id="PS01124"/>
    </source>
</evidence>
<keyword evidence="4" id="KW-1133">Transmembrane helix</keyword>
<keyword evidence="4" id="KW-0812">Transmembrane</keyword>
<proteinExistence type="predicted"/>
<evidence type="ECO:0000313" key="7">
    <source>
        <dbReference type="Proteomes" id="UP000037953"/>
    </source>
</evidence>
<keyword evidence="3" id="KW-0804">Transcription</keyword>
<dbReference type="EMBL" id="LJOD01000009">
    <property type="protein sequence ID" value="KPE50471.1"/>
    <property type="molecule type" value="Genomic_DNA"/>
</dbReference>
<gene>
    <name evidence="6" type="ORF">AOB46_13840</name>
</gene>
<evidence type="ECO:0000256" key="3">
    <source>
        <dbReference type="ARBA" id="ARBA00023163"/>
    </source>
</evidence>
<feature type="transmembrane region" description="Helical" evidence="4">
    <location>
        <begin position="401"/>
        <end position="420"/>
    </location>
</feature>
<comment type="caution">
    <text evidence="6">The sequence shown here is derived from an EMBL/GenBank/DDBJ whole genome shotgun (WGS) entry which is preliminary data.</text>
</comment>
<dbReference type="Gene3D" id="1.25.40.10">
    <property type="entry name" value="Tetratricopeptide repeat domain"/>
    <property type="match status" value="1"/>
</dbReference>
<dbReference type="GO" id="GO:0043565">
    <property type="term" value="F:sequence-specific DNA binding"/>
    <property type="evidence" value="ECO:0007669"/>
    <property type="project" value="InterPro"/>
</dbReference>
<dbReference type="PATRIC" id="fig|253.9.peg.4649"/>
<name>A0A0N0IVF2_CHRID</name>
<keyword evidence="2" id="KW-0238">DNA-binding</keyword>
<keyword evidence="4" id="KW-0472">Membrane</keyword>
<protein>
    <recommendedName>
        <fullName evidence="5">HTH araC/xylS-type domain-containing protein</fullName>
    </recommendedName>
</protein>
<dbReference type="Gene3D" id="1.10.10.60">
    <property type="entry name" value="Homeodomain-like"/>
    <property type="match status" value="2"/>
</dbReference>
<dbReference type="InterPro" id="IPR009057">
    <property type="entry name" value="Homeodomain-like_sf"/>
</dbReference>
<dbReference type="InterPro" id="IPR020449">
    <property type="entry name" value="Tscrpt_reg_AraC-type_HTH"/>
</dbReference>
<feature type="transmembrane region" description="Helical" evidence="4">
    <location>
        <begin position="22"/>
        <end position="40"/>
    </location>
</feature>